<dbReference type="EMBL" id="LT796768">
    <property type="protein sequence ID" value="SKB09967.1"/>
    <property type="molecule type" value="Genomic_DNA"/>
</dbReference>
<evidence type="ECO:0000313" key="2">
    <source>
        <dbReference type="EMBL" id="SKB09967.1"/>
    </source>
</evidence>
<dbReference type="Pfam" id="PF19664">
    <property type="entry name" value="DUF6167"/>
    <property type="match status" value="1"/>
</dbReference>
<evidence type="ECO:0000313" key="3">
    <source>
        <dbReference type="Proteomes" id="UP000191040"/>
    </source>
</evidence>
<dbReference type="OrthoDB" id="4952314at2"/>
<protein>
    <recommendedName>
        <fullName evidence="4">Secreted protein</fullName>
    </recommendedName>
</protein>
<sequence length="89" mass="9789">MSARLAWFVAGAAAGVYSSVKARRAAYRLSMPGLIDQAAALGSGVRAFRAEMHEGMHAREDHLRHHLLDHEPRLALTEPTEPPEPKDPH</sequence>
<dbReference type="Proteomes" id="UP000191040">
    <property type="component" value="Chromosome I"/>
</dbReference>
<dbReference type="STRING" id="1736691.SAMN06295964_2998"/>
<reference evidence="3" key="1">
    <citation type="submission" date="2017-02" db="EMBL/GenBank/DDBJ databases">
        <authorList>
            <person name="Varghese N."/>
            <person name="Submissions S."/>
        </authorList>
    </citation>
    <scope>NUCLEOTIDE SEQUENCE [LARGE SCALE GENOMIC DNA]</scope>
    <source>
        <strain evidence="3">9H-4</strain>
    </source>
</reference>
<keyword evidence="3" id="KW-1185">Reference proteome</keyword>
<feature type="region of interest" description="Disordered" evidence="1">
    <location>
        <begin position="69"/>
        <end position="89"/>
    </location>
</feature>
<dbReference type="RefSeq" id="WP_078700884.1">
    <property type="nucleotide sequence ID" value="NZ_LT796768.1"/>
</dbReference>
<organism evidence="2 3">
    <name type="scientific">Aeromicrobium choanae</name>
    <dbReference type="NCBI Taxonomy" id="1736691"/>
    <lineage>
        <taxon>Bacteria</taxon>
        <taxon>Bacillati</taxon>
        <taxon>Actinomycetota</taxon>
        <taxon>Actinomycetes</taxon>
        <taxon>Propionibacteriales</taxon>
        <taxon>Nocardioidaceae</taxon>
        <taxon>Aeromicrobium</taxon>
    </lineage>
</organism>
<name>A0A1T4Z7D5_9ACTN</name>
<dbReference type="InterPro" id="IPR046165">
    <property type="entry name" value="DUF6167"/>
</dbReference>
<proteinExistence type="predicted"/>
<gene>
    <name evidence="2" type="ORF">SAMN06295964_2998</name>
</gene>
<dbReference type="AlphaFoldDB" id="A0A1T4Z7D5"/>
<accession>A0A1T4Z7D5</accession>
<evidence type="ECO:0000256" key="1">
    <source>
        <dbReference type="SAM" id="MobiDB-lite"/>
    </source>
</evidence>
<evidence type="ECO:0008006" key="4">
    <source>
        <dbReference type="Google" id="ProtNLM"/>
    </source>
</evidence>